<evidence type="ECO:0000313" key="3">
    <source>
        <dbReference type="Proteomes" id="UP000696573"/>
    </source>
</evidence>
<reference evidence="2" key="1">
    <citation type="submission" date="2021-10" db="EMBL/GenBank/DDBJ databases">
        <authorList>
            <person name="Piombo E."/>
        </authorList>
    </citation>
    <scope>NUCLEOTIDE SEQUENCE</scope>
</reference>
<gene>
    <name evidence="2" type="ORF">CRHIZ90672A_00004019</name>
</gene>
<keyword evidence="3" id="KW-1185">Reference proteome</keyword>
<feature type="region of interest" description="Disordered" evidence="1">
    <location>
        <begin position="1"/>
        <end position="26"/>
    </location>
</feature>
<evidence type="ECO:0000256" key="1">
    <source>
        <dbReference type="SAM" id="MobiDB-lite"/>
    </source>
</evidence>
<name>A0A9N9VA32_9HYPO</name>
<sequence>MSTSSTSFTPEMALSTKGRSSRSNTILRQETRDNATYFAYGYEILKMLGTPEVLQPRWDQIYKDVRPET</sequence>
<feature type="compositionally biased region" description="Polar residues" evidence="1">
    <location>
        <begin position="17"/>
        <end position="26"/>
    </location>
</feature>
<comment type="caution">
    <text evidence="2">The sequence shown here is derived from an EMBL/GenBank/DDBJ whole genome shotgun (WGS) entry which is preliminary data.</text>
</comment>
<evidence type="ECO:0000313" key="2">
    <source>
        <dbReference type="EMBL" id="CAH0022215.1"/>
    </source>
</evidence>
<dbReference type="Proteomes" id="UP000696573">
    <property type="component" value="Unassembled WGS sequence"/>
</dbReference>
<proteinExistence type="predicted"/>
<organism evidence="2 3">
    <name type="scientific">Clonostachys rhizophaga</name>
    <dbReference type="NCBI Taxonomy" id="160324"/>
    <lineage>
        <taxon>Eukaryota</taxon>
        <taxon>Fungi</taxon>
        <taxon>Dikarya</taxon>
        <taxon>Ascomycota</taxon>
        <taxon>Pezizomycotina</taxon>
        <taxon>Sordariomycetes</taxon>
        <taxon>Hypocreomycetidae</taxon>
        <taxon>Hypocreales</taxon>
        <taxon>Bionectriaceae</taxon>
        <taxon>Clonostachys</taxon>
    </lineage>
</organism>
<dbReference type="AlphaFoldDB" id="A0A9N9VA32"/>
<dbReference type="EMBL" id="CABFNQ020000676">
    <property type="protein sequence ID" value="CAH0022215.1"/>
    <property type="molecule type" value="Genomic_DNA"/>
</dbReference>
<protein>
    <submittedName>
        <fullName evidence="2">Uncharacterized protein</fullName>
    </submittedName>
</protein>
<accession>A0A9N9VA32</accession>